<dbReference type="Proteomes" id="UP000198902">
    <property type="component" value="Unassembled WGS sequence"/>
</dbReference>
<dbReference type="OrthoDB" id="284933at2157"/>
<accession>A0A0D6JLK7</accession>
<proteinExistence type="predicted"/>
<dbReference type="AlphaFoldDB" id="A0A0D6JLK7"/>
<dbReference type="RefSeq" id="WP_089776807.1">
    <property type="nucleotide sequence ID" value="NZ_CABLRR010000001.1"/>
</dbReference>
<protein>
    <submittedName>
        <fullName evidence="1">Uncharacterized protein</fullName>
    </submittedName>
</protein>
<sequence length="201" mass="22543">MNGPDTADETSFYLDYELQVDATRDAVAKLAREVLQYEWADYLRASPPAGGHEWHALDSGKPWGRVTPTSWERGRDSGYDLHFEHYPTPRALQRGQFRLELHLEDGVHGDADFSGDSPYAALRERLVAALDEARGEHDDLPAGEFGTGRTLWRVDSHFLAGDTVAYYEALREALSAHDPFVDAVAAVLDDELPERDPFERG</sequence>
<reference evidence="2" key="1">
    <citation type="submission" date="2015-03" db="EMBL/GenBank/DDBJ databases">
        <authorList>
            <person name="Urmite Genomes"/>
        </authorList>
    </citation>
    <scope>NUCLEOTIDE SEQUENCE [LARGE SCALE GENOMIC DNA]</scope>
    <source>
        <strain evidence="2">Arc-Hr</strain>
    </source>
</reference>
<keyword evidence="2" id="KW-1185">Reference proteome</keyword>
<organism evidence="1 2">
    <name type="scientific">Haloferax massiliensis</name>
    <dbReference type="NCBI Taxonomy" id="1476858"/>
    <lineage>
        <taxon>Archaea</taxon>
        <taxon>Methanobacteriati</taxon>
        <taxon>Methanobacteriota</taxon>
        <taxon>Stenosarchaea group</taxon>
        <taxon>Halobacteria</taxon>
        <taxon>Halobacteriales</taxon>
        <taxon>Haloferacaceae</taxon>
        <taxon>Haloferax</taxon>
    </lineage>
</organism>
<evidence type="ECO:0000313" key="2">
    <source>
        <dbReference type="Proteomes" id="UP000198902"/>
    </source>
</evidence>
<evidence type="ECO:0000313" key="1">
    <source>
        <dbReference type="EMBL" id="CQR48781.1"/>
    </source>
</evidence>
<name>A0A0D6JLK7_9EURY</name>
<gene>
    <name evidence="1" type="ORF">BN996_00229</name>
</gene>
<dbReference type="EMBL" id="CSTE01000001">
    <property type="protein sequence ID" value="CQR48781.1"/>
    <property type="molecule type" value="Genomic_DNA"/>
</dbReference>